<dbReference type="Proteomes" id="UP000634647">
    <property type="component" value="Unassembled WGS sequence"/>
</dbReference>
<organism evidence="1 2">
    <name type="scientific">Allgaiera indica</name>
    <dbReference type="NCBI Taxonomy" id="765699"/>
    <lineage>
        <taxon>Bacteria</taxon>
        <taxon>Pseudomonadati</taxon>
        <taxon>Pseudomonadota</taxon>
        <taxon>Alphaproteobacteria</taxon>
        <taxon>Rhodobacterales</taxon>
        <taxon>Paracoccaceae</taxon>
        <taxon>Allgaiera</taxon>
    </lineage>
</organism>
<evidence type="ECO:0000313" key="1">
    <source>
        <dbReference type="EMBL" id="GHE01240.1"/>
    </source>
</evidence>
<proteinExistence type="predicted"/>
<evidence type="ECO:0000313" key="2">
    <source>
        <dbReference type="Proteomes" id="UP000634647"/>
    </source>
</evidence>
<reference evidence="1" key="2">
    <citation type="submission" date="2023-06" db="EMBL/GenBank/DDBJ databases">
        <authorList>
            <person name="Sun Q."/>
            <person name="Zhou Y."/>
        </authorList>
    </citation>
    <scope>NUCLEOTIDE SEQUENCE</scope>
    <source>
        <strain evidence="1">CGMCC 1.10859</strain>
    </source>
</reference>
<dbReference type="AlphaFoldDB" id="A0AAN4UQH0"/>
<sequence length="100" mass="11016">MSLRSLDTVLLEMPLNPTACTRPSPRQVETPPIQASWNEPCHAIGPRYNGECHECLFRGLAGLEEAQEIAALPELRRPQVQRAQTGIESLLSILDGPDGR</sequence>
<comment type="caution">
    <text evidence="1">The sequence shown here is derived from an EMBL/GenBank/DDBJ whole genome shotgun (WGS) entry which is preliminary data.</text>
</comment>
<gene>
    <name evidence="1" type="ORF">GCM10008024_15920</name>
</gene>
<name>A0AAN4UQH0_9RHOB</name>
<protein>
    <submittedName>
        <fullName evidence="1">Uncharacterized protein</fullName>
    </submittedName>
</protein>
<accession>A0AAN4UQH0</accession>
<dbReference type="EMBL" id="BNAB01000006">
    <property type="protein sequence ID" value="GHE01240.1"/>
    <property type="molecule type" value="Genomic_DNA"/>
</dbReference>
<reference evidence="1" key="1">
    <citation type="journal article" date="2014" name="Int. J. Syst. Evol. Microbiol.">
        <title>Complete genome sequence of Corynebacterium casei LMG S-19264T (=DSM 44701T), isolated from a smear-ripened cheese.</title>
        <authorList>
            <consortium name="US DOE Joint Genome Institute (JGI-PGF)"/>
            <person name="Walter F."/>
            <person name="Albersmeier A."/>
            <person name="Kalinowski J."/>
            <person name="Ruckert C."/>
        </authorList>
    </citation>
    <scope>NUCLEOTIDE SEQUENCE</scope>
    <source>
        <strain evidence="1">CGMCC 1.10859</strain>
    </source>
</reference>